<organism evidence="2 3">
    <name type="scientific">Schizopora paradoxa</name>
    <dbReference type="NCBI Taxonomy" id="27342"/>
    <lineage>
        <taxon>Eukaryota</taxon>
        <taxon>Fungi</taxon>
        <taxon>Dikarya</taxon>
        <taxon>Basidiomycota</taxon>
        <taxon>Agaricomycotina</taxon>
        <taxon>Agaricomycetes</taxon>
        <taxon>Hymenochaetales</taxon>
        <taxon>Schizoporaceae</taxon>
        <taxon>Schizopora</taxon>
    </lineage>
</organism>
<feature type="compositionally biased region" description="Basic and acidic residues" evidence="1">
    <location>
        <begin position="116"/>
        <end position="127"/>
    </location>
</feature>
<evidence type="ECO:0000313" key="3">
    <source>
        <dbReference type="Proteomes" id="UP000053477"/>
    </source>
</evidence>
<gene>
    <name evidence="2" type="ORF">SCHPADRAFT_945917</name>
</gene>
<keyword evidence="3" id="KW-1185">Reference proteome</keyword>
<evidence type="ECO:0000313" key="2">
    <source>
        <dbReference type="EMBL" id="KLO06672.1"/>
    </source>
</evidence>
<name>A0A0H2R5P8_9AGAM</name>
<evidence type="ECO:0000256" key="1">
    <source>
        <dbReference type="SAM" id="MobiDB-lite"/>
    </source>
</evidence>
<feature type="region of interest" description="Disordered" evidence="1">
    <location>
        <begin position="1"/>
        <end position="70"/>
    </location>
</feature>
<dbReference type="AlphaFoldDB" id="A0A0H2R5P8"/>
<feature type="compositionally biased region" description="Polar residues" evidence="1">
    <location>
        <begin position="168"/>
        <end position="178"/>
    </location>
</feature>
<accession>A0A0H2R5P8</accession>
<feature type="region of interest" description="Disordered" evidence="1">
    <location>
        <begin position="83"/>
        <end position="127"/>
    </location>
</feature>
<dbReference type="Proteomes" id="UP000053477">
    <property type="component" value="Unassembled WGS sequence"/>
</dbReference>
<feature type="compositionally biased region" description="Basic and acidic residues" evidence="1">
    <location>
        <begin position="181"/>
        <end position="190"/>
    </location>
</feature>
<sequence length="215" mass="24237">MCQKDGFKSLHKPSLLNKGRRASSQSTEERHHFGTRSPKYTSAPGTPRSASTDSLVSLENGTGEAVSLDKLRRAMLRELRLTRKRHDFFLASDPQESEDEDVDSKTQPNKMRGRPKKAENQTAAKKELKDVSVVTDDFVAPVKEQKFDLKPHTAAHRGRLPFRRRATTENYRSNPRSTSGKRRDISEKIMSEGGIPGNMGKPMLANIVVNDRKEH</sequence>
<feature type="compositionally biased region" description="Basic residues" evidence="1">
    <location>
        <begin position="153"/>
        <end position="165"/>
    </location>
</feature>
<feature type="region of interest" description="Disordered" evidence="1">
    <location>
        <begin position="149"/>
        <end position="215"/>
    </location>
</feature>
<feature type="compositionally biased region" description="Polar residues" evidence="1">
    <location>
        <begin position="38"/>
        <end position="60"/>
    </location>
</feature>
<proteinExistence type="predicted"/>
<reference evidence="2 3" key="1">
    <citation type="submission" date="2015-04" db="EMBL/GenBank/DDBJ databases">
        <title>Complete genome sequence of Schizopora paradoxa KUC8140, a cosmopolitan wood degrader in East Asia.</title>
        <authorList>
            <consortium name="DOE Joint Genome Institute"/>
            <person name="Min B."/>
            <person name="Park H."/>
            <person name="Jang Y."/>
            <person name="Kim J.-J."/>
            <person name="Kim K.H."/>
            <person name="Pangilinan J."/>
            <person name="Lipzen A."/>
            <person name="Riley R."/>
            <person name="Grigoriev I.V."/>
            <person name="Spatafora J.W."/>
            <person name="Choi I.-G."/>
        </authorList>
    </citation>
    <scope>NUCLEOTIDE SEQUENCE [LARGE SCALE GENOMIC DNA]</scope>
    <source>
        <strain evidence="2 3">KUC8140</strain>
    </source>
</reference>
<protein>
    <submittedName>
        <fullName evidence="2">Uncharacterized protein</fullName>
    </submittedName>
</protein>
<dbReference type="EMBL" id="KQ086189">
    <property type="protein sequence ID" value="KLO06672.1"/>
    <property type="molecule type" value="Genomic_DNA"/>
</dbReference>
<dbReference type="InParanoid" id="A0A0H2R5P8"/>